<comment type="caution">
    <text evidence="2">The sequence shown here is derived from an EMBL/GenBank/DDBJ whole genome shotgun (WGS) entry which is preliminary data.</text>
</comment>
<accession>A0A317XH30</accession>
<feature type="compositionally biased region" description="Basic and acidic residues" evidence="1">
    <location>
        <begin position="38"/>
        <end position="55"/>
    </location>
</feature>
<dbReference type="RefSeq" id="XP_025473509.1">
    <property type="nucleotide sequence ID" value="XM_025606017.1"/>
</dbReference>
<reference evidence="2 3" key="1">
    <citation type="submission" date="2016-12" db="EMBL/GenBank/DDBJ databases">
        <title>The genomes of Aspergillus section Nigri reveals drivers in fungal speciation.</title>
        <authorList>
            <consortium name="DOE Joint Genome Institute"/>
            <person name="Vesth T.C."/>
            <person name="Nybo J."/>
            <person name="Theobald S."/>
            <person name="Brandl J."/>
            <person name="Frisvad J.C."/>
            <person name="Nielsen K.F."/>
            <person name="Lyhne E.K."/>
            <person name="Kogle M.E."/>
            <person name="Kuo A."/>
            <person name="Riley R."/>
            <person name="Clum A."/>
            <person name="Nolan M."/>
            <person name="Lipzen A."/>
            <person name="Salamov A."/>
            <person name="Henrissat B."/>
            <person name="Wiebenga A."/>
            <person name="De Vries R.P."/>
            <person name="Grigoriev I.V."/>
            <person name="Mortensen U.H."/>
            <person name="Andersen M.R."/>
            <person name="Baker S.E."/>
        </authorList>
    </citation>
    <scope>NUCLEOTIDE SEQUENCE [LARGE SCALE GENOMIC DNA]</scope>
    <source>
        <strain evidence="2 3">CBS 115572</strain>
    </source>
</reference>
<proteinExistence type="predicted"/>
<gene>
    <name evidence="2" type="ORF">BO94DRAFT_18710</name>
</gene>
<sequence length="132" mass="14248">MGWECSQQLNNDNSQTPRGNGDPLINPAGSMIVTPAASEDKRCQMHQQIERRSQASDKPSGRMVCPTCPSRERPSRPMAGGIPSPQPTSPNSQCLAFLSRPPAIVTYRSRLCWARSLEGASALGSLIGDARL</sequence>
<organism evidence="2 3">
    <name type="scientific">Aspergillus sclerotioniger CBS 115572</name>
    <dbReference type="NCBI Taxonomy" id="1450535"/>
    <lineage>
        <taxon>Eukaryota</taxon>
        <taxon>Fungi</taxon>
        <taxon>Dikarya</taxon>
        <taxon>Ascomycota</taxon>
        <taxon>Pezizomycotina</taxon>
        <taxon>Eurotiomycetes</taxon>
        <taxon>Eurotiomycetidae</taxon>
        <taxon>Eurotiales</taxon>
        <taxon>Aspergillaceae</taxon>
        <taxon>Aspergillus</taxon>
        <taxon>Aspergillus subgen. Circumdati</taxon>
    </lineage>
</organism>
<keyword evidence="3" id="KW-1185">Reference proteome</keyword>
<name>A0A317XH30_9EURO</name>
<evidence type="ECO:0000313" key="3">
    <source>
        <dbReference type="Proteomes" id="UP000246702"/>
    </source>
</evidence>
<evidence type="ECO:0000256" key="1">
    <source>
        <dbReference type="SAM" id="MobiDB-lite"/>
    </source>
</evidence>
<evidence type="ECO:0000313" key="2">
    <source>
        <dbReference type="EMBL" id="PWY96748.1"/>
    </source>
</evidence>
<feature type="region of interest" description="Disordered" evidence="1">
    <location>
        <begin position="1"/>
        <end position="93"/>
    </location>
</feature>
<dbReference type="EMBL" id="MSFK01000001">
    <property type="protein sequence ID" value="PWY96748.1"/>
    <property type="molecule type" value="Genomic_DNA"/>
</dbReference>
<dbReference type="Proteomes" id="UP000246702">
    <property type="component" value="Unassembled WGS sequence"/>
</dbReference>
<dbReference type="GeneID" id="37108160"/>
<dbReference type="AlphaFoldDB" id="A0A317XH30"/>
<feature type="compositionally biased region" description="Polar residues" evidence="1">
    <location>
        <begin position="1"/>
        <end position="18"/>
    </location>
</feature>
<protein>
    <submittedName>
        <fullName evidence="2">Uncharacterized protein</fullName>
    </submittedName>
</protein>